<dbReference type="InterPro" id="IPR021276">
    <property type="entry name" value="DUF2855"/>
</dbReference>
<organism evidence="1 2">
    <name type="scientific">Ramlibacter agri</name>
    <dbReference type="NCBI Taxonomy" id="2728837"/>
    <lineage>
        <taxon>Bacteria</taxon>
        <taxon>Pseudomonadati</taxon>
        <taxon>Pseudomonadota</taxon>
        <taxon>Betaproteobacteria</taxon>
        <taxon>Burkholderiales</taxon>
        <taxon>Comamonadaceae</taxon>
        <taxon>Ramlibacter</taxon>
    </lineage>
</organism>
<keyword evidence="2" id="KW-1185">Reference proteome</keyword>
<dbReference type="InterPro" id="IPR011032">
    <property type="entry name" value="GroES-like_sf"/>
</dbReference>
<protein>
    <submittedName>
        <fullName evidence="1">DUF2855 family protein</fullName>
    </submittedName>
</protein>
<dbReference type="Pfam" id="PF11017">
    <property type="entry name" value="DUF2855"/>
    <property type="match status" value="1"/>
</dbReference>
<evidence type="ECO:0000313" key="2">
    <source>
        <dbReference type="Proteomes" id="UP000541185"/>
    </source>
</evidence>
<proteinExistence type="predicted"/>
<reference evidence="1 2" key="1">
    <citation type="submission" date="2020-04" db="EMBL/GenBank/DDBJ databases">
        <title>Ramlibacter sp. G-1-2-2 isolated from soil.</title>
        <authorList>
            <person name="Dahal R.H."/>
        </authorList>
    </citation>
    <scope>NUCLEOTIDE SEQUENCE [LARGE SCALE GENOMIC DNA]</scope>
    <source>
        <strain evidence="1 2">G-1-2-2</strain>
    </source>
</reference>
<sequence>MSTTTLLVRKDRLAEAKLATTEDQRLAPGEVRVRIESFALTANNVTYAAFGAAMHYWDFFPVAEEGWGVVPVWGFGTVVHSQCPGVAVGERLYGYWPMASAVVLQPQRLTENGFDDGSAQRAPLPAVYNRYMRCNRDPFHAVGSEDLQSVLRPLFTTAWLLDDFLADNDFFGARTILFSSASSKTAWGTAFHLRQRPGLTLVGFTSAPNRAFCDSLGCYERVLAYQQLAQAEGDMPCVYVDFSGDAGFRATVHRHFPQLRYSSAVGGTHVGHLGGAGELPGPRPTLFFAPEQVRKRQQDWGAAEFGKRAVEGWQAMVSQASGKITLQHHAGSEAALRAWHRMANGDTDPAVGHIVSMR</sequence>
<evidence type="ECO:0000313" key="1">
    <source>
        <dbReference type="EMBL" id="NML42981.1"/>
    </source>
</evidence>
<gene>
    <name evidence="1" type="ORF">HHL11_04405</name>
</gene>
<dbReference type="EMBL" id="JABBFX010000001">
    <property type="protein sequence ID" value="NML42981.1"/>
    <property type="molecule type" value="Genomic_DNA"/>
</dbReference>
<dbReference type="Proteomes" id="UP000541185">
    <property type="component" value="Unassembled WGS sequence"/>
</dbReference>
<dbReference type="AlphaFoldDB" id="A0A848H021"/>
<dbReference type="RefSeq" id="WP_169417223.1">
    <property type="nucleotide sequence ID" value="NZ_JABBFX010000001.1"/>
</dbReference>
<accession>A0A848H021</accession>
<comment type="caution">
    <text evidence="1">The sequence shown here is derived from an EMBL/GenBank/DDBJ whole genome shotgun (WGS) entry which is preliminary data.</text>
</comment>
<name>A0A848H021_9BURK</name>
<dbReference type="SUPFAM" id="SSF50129">
    <property type="entry name" value="GroES-like"/>
    <property type="match status" value="1"/>
</dbReference>